<protein>
    <submittedName>
        <fullName evidence="1">Uncharacterized protein</fullName>
    </submittedName>
</protein>
<gene>
    <name evidence="1" type="ORF">MTR67_001283</name>
</gene>
<name>A0AAF0T8A9_SOLVR</name>
<dbReference type="Proteomes" id="UP001234989">
    <property type="component" value="Chromosome 1"/>
</dbReference>
<evidence type="ECO:0000313" key="1">
    <source>
        <dbReference type="EMBL" id="WMV07898.1"/>
    </source>
</evidence>
<proteinExistence type="predicted"/>
<evidence type="ECO:0000313" key="2">
    <source>
        <dbReference type="Proteomes" id="UP001234989"/>
    </source>
</evidence>
<keyword evidence="2" id="KW-1185">Reference proteome</keyword>
<reference evidence="1" key="1">
    <citation type="submission" date="2023-08" db="EMBL/GenBank/DDBJ databases">
        <title>A de novo genome assembly of Solanum verrucosum Schlechtendal, a Mexican diploid species geographically isolated from the other diploid A-genome species in potato relatives.</title>
        <authorList>
            <person name="Hosaka K."/>
        </authorList>
    </citation>
    <scope>NUCLEOTIDE SEQUENCE</scope>
    <source>
        <tissue evidence="1">Young leaves</tissue>
    </source>
</reference>
<dbReference type="EMBL" id="CP133612">
    <property type="protein sequence ID" value="WMV07898.1"/>
    <property type="molecule type" value="Genomic_DNA"/>
</dbReference>
<organism evidence="1 2">
    <name type="scientific">Solanum verrucosum</name>
    <dbReference type="NCBI Taxonomy" id="315347"/>
    <lineage>
        <taxon>Eukaryota</taxon>
        <taxon>Viridiplantae</taxon>
        <taxon>Streptophyta</taxon>
        <taxon>Embryophyta</taxon>
        <taxon>Tracheophyta</taxon>
        <taxon>Spermatophyta</taxon>
        <taxon>Magnoliopsida</taxon>
        <taxon>eudicotyledons</taxon>
        <taxon>Gunneridae</taxon>
        <taxon>Pentapetalae</taxon>
        <taxon>asterids</taxon>
        <taxon>lamiids</taxon>
        <taxon>Solanales</taxon>
        <taxon>Solanaceae</taxon>
        <taxon>Solanoideae</taxon>
        <taxon>Solaneae</taxon>
        <taxon>Solanum</taxon>
    </lineage>
</organism>
<accession>A0AAF0T8A9</accession>
<dbReference type="AlphaFoldDB" id="A0AAF0T8A9"/>
<sequence>MNISSTMPLDFSSYLLYTL</sequence>